<dbReference type="AlphaFoldDB" id="A0A517M1J5"/>
<accession>A0A517M1J5</accession>
<dbReference type="EMBL" id="CP036261">
    <property type="protein sequence ID" value="QDS88748.1"/>
    <property type="molecule type" value="Genomic_DNA"/>
</dbReference>
<dbReference type="RefSeq" id="WP_145346164.1">
    <property type="nucleotide sequence ID" value="NZ_CP036261.1"/>
</dbReference>
<proteinExistence type="predicted"/>
<dbReference type="Proteomes" id="UP000319557">
    <property type="component" value="Chromosome"/>
</dbReference>
<dbReference type="KEGG" id="ruv:EC9_29420"/>
<reference evidence="1 2" key="1">
    <citation type="submission" date="2019-02" db="EMBL/GenBank/DDBJ databases">
        <title>Deep-cultivation of Planctomycetes and their phenomic and genomic characterization uncovers novel biology.</title>
        <authorList>
            <person name="Wiegand S."/>
            <person name="Jogler M."/>
            <person name="Boedeker C."/>
            <person name="Pinto D."/>
            <person name="Vollmers J."/>
            <person name="Rivas-Marin E."/>
            <person name="Kohn T."/>
            <person name="Peeters S.H."/>
            <person name="Heuer A."/>
            <person name="Rast P."/>
            <person name="Oberbeckmann S."/>
            <person name="Bunk B."/>
            <person name="Jeske O."/>
            <person name="Meyerdierks A."/>
            <person name="Storesund J.E."/>
            <person name="Kallscheuer N."/>
            <person name="Luecker S."/>
            <person name="Lage O.M."/>
            <person name="Pohl T."/>
            <person name="Merkel B.J."/>
            <person name="Hornburger P."/>
            <person name="Mueller R.-W."/>
            <person name="Bruemmer F."/>
            <person name="Labrenz M."/>
            <person name="Spormann A.M."/>
            <person name="Op den Camp H."/>
            <person name="Overmann J."/>
            <person name="Amann R."/>
            <person name="Jetten M.S.M."/>
            <person name="Mascher T."/>
            <person name="Medema M.H."/>
            <person name="Devos D.P."/>
            <person name="Kaster A.-K."/>
            <person name="Ovreas L."/>
            <person name="Rohde M."/>
            <person name="Galperin M.Y."/>
            <person name="Jogler C."/>
        </authorList>
    </citation>
    <scope>NUCLEOTIDE SEQUENCE [LARGE SCALE GENOMIC DNA]</scope>
    <source>
        <strain evidence="1 2">EC9</strain>
    </source>
</reference>
<evidence type="ECO:0000313" key="1">
    <source>
        <dbReference type="EMBL" id="QDS88748.1"/>
    </source>
</evidence>
<gene>
    <name evidence="1" type="ORF">EC9_29420</name>
</gene>
<dbReference type="OrthoDB" id="8892571at2"/>
<keyword evidence="2" id="KW-1185">Reference proteome</keyword>
<sequence length="187" mass="21619">MREYFYQTFPSQLARLEFLRPNNTVRENIMRDSAVVFFGGPNWDSVRADLAPIPDDDRSKFILSLFMIVITDQALHTYNRDSYDAWRAQTNYPKFGSSGFGPHNENPFKILWAPEREQIVDVDQVLAIVPQFVRFLIDETQSFFGQHIPDVDVVAYFDAIRRDTGYAFNQGMVVPAVKEQLEALTMP</sequence>
<organism evidence="1 2">
    <name type="scientific">Rosistilla ulvae</name>
    <dbReference type="NCBI Taxonomy" id="1930277"/>
    <lineage>
        <taxon>Bacteria</taxon>
        <taxon>Pseudomonadati</taxon>
        <taxon>Planctomycetota</taxon>
        <taxon>Planctomycetia</taxon>
        <taxon>Pirellulales</taxon>
        <taxon>Pirellulaceae</taxon>
        <taxon>Rosistilla</taxon>
    </lineage>
</organism>
<evidence type="ECO:0000313" key="2">
    <source>
        <dbReference type="Proteomes" id="UP000319557"/>
    </source>
</evidence>
<name>A0A517M1J5_9BACT</name>
<protein>
    <submittedName>
        <fullName evidence="1">Uncharacterized protein</fullName>
    </submittedName>
</protein>